<dbReference type="RefSeq" id="WP_108529895.1">
    <property type="nucleotide sequence ID" value="NZ_PYHP01000004.1"/>
</dbReference>
<gene>
    <name evidence="1" type="ORF">C8Z91_01130</name>
</gene>
<protein>
    <submittedName>
        <fullName evidence="1">Uncharacterized protein</fullName>
    </submittedName>
</protein>
<sequence length="83" mass="9328">MENDIADKYEHLLAEEKELSQKIATCEQCVTAVLGCIEQHSDSIHLHTVEDVVGLIHTISSDLQTELLHLRLEKSVMTSKLNT</sequence>
<evidence type="ECO:0000313" key="1">
    <source>
        <dbReference type="EMBL" id="PUA41027.1"/>
    </source>
</evidence>
<organism evidence="1 2">
    <name type="scientific">Paenibacillus elgii</name>
    <dbReference type="NCBI Taxonomy" id="189691"/>
    <lineage>
        <taxon>Bacteria</taxon>
        <taxon>Bacillati</taxon>
        <taxon>Bacillota</taxon>
        <taxon>Bacilli</taxon>
        <taxon>Bacillales</taxon>
        <taxon>Paenibacillaceae</taxon>
        <taxon>Paenibacillus</taxon>
    </lineage>
</organism>
<accession>A0A2T6GA57</accession>
<evidence type="ECO:0000313" key="2">
    <source>
        <dbReference type="Proteomes" id="UP000244184"/>
    </source>
</evidence>
<reference evidence="1 2" key="1">
    <citation type="submission" date="2018-03" db="EMBL/GenBank/DDBJ databases">
        <title>Genome sequence of Paenibacillus elgii strain AC13 an antimicrobial compound producing bacteria.</title>
        <authorList>
            <person name="Kurokawa A.S."/>
            <person name="Araujo J.F."/>
            <person name="Costa R.A."/>
            <person name="Ortega D.B."/>
            <person name="Pires A.S."/>
            <person name="Pappas G.J.Jr."/>
            <person name="Franco O.L."/>
            <person name="Barreto C."/>
            <person name="Magalhaes B.S."/>
            <person name="Kruger R.H."/>
        </authorList>
    </citation>
    <scope>NUCLEOTIDE SEQUENCE [LARGE SCALE GENOMIC DNA]</scope>
    <source>
        <strain evidence="1 2">AC13</strain>
    </source>
</reference>
<dbReference type="Proteomes" id="UP000244184">
    <property type="component" value="Unassembled WGS sequence"/>
</dbReference>
<dbReference type="EMBL" id="PYHP01000004">
    <property type="protein sequence ID" value="PUA41027.1"/>
    <property type="molecule type" value="Genomic_DNA"/>
</dbReference>
<comment type="caution">
    <text evidence="1">The sequence shown here is derived from an EMBL/GenBank/DDBJ whole genome shotgun (WGS) entry which is preliminary data.</text>
</comment>
<dbReference type="AlphaFoldDB" id="A0A2T6GA57"/>
<proteinExistence type="predicted"/>
<name>A0A2T6GA57_9BACL</name>